<feature type="compositionally biased region" description="Low complexity" evidence="14">
    <location>
        <begin position="1969"/>
        <end position="1981"/>
    </location>
</feature>
<feature type="compositionally biased region" description="Polar residues" evidence="14">
    <location>
        <begin position="1418"/>
        <end position="1438"/>
    </location>
</feature>
<comment type="similarity">
    <text evidence="11">Belongs to the APC3/CDC27 family.</text>
</comment>
<dbReference type="Pfam" id="PF13432">
    <property type="entry name" value="TPR_16"/>
    <property type="match status" value="1"/>
</dbReference>
<comment type="subunit">
    <text evidence="13">Component of the Mediator complex.</text>
</comment>
<feature type="region of interest" description="Disordered" evidence="14">
    <location>
        <begin position="385"/>
        <end position="434"/>
    </location>
</feature>
<evidence type="ECO:0000256" key="4">
    <source>
        <dbReference type="ARBA" id="ARBA00022491"/>
    </source>
</evidence>
<evidence type="ECO:0000256" key="1">
    <source>
        <dbReference type="ARBA" id="ARBA00004123"/>
    </source>
</evidence>
<evidence type="ECO:0000256" key="5">
    <source>
        <dbReference type="ARBA" id="ARBA00022737"/>
    </source>
</evidence>
<feature type="compositionally biased region" description="Polar residues" evidence="14">
    <location>
        <begin position="1470"/>
        <end position="1502"/>
    </location>
</feature>
<comment type="subcellular location">
    <subcellularLocation>
        <location evidence="1 13">Nucleus</location>
    </subcellularLocation>
</comment>
<dbReference type="Pfam" id="PF12895">
    <property type="entry name" value="ANAPC3"/>
    <property type="match status" value="1"/>
</dbReference>
<feature type="repeat" description="TPR" evidence="12">
    <location>
        <begin position="573"/>
        <end position="606"/>
    </location>
</feature>
<feature type="compositionally biased region" description="Polar residues" evidence="14">
    <location>
        <begin position="1378"/>
        <end position="1394"/>
    </location>
</feature>
<dbReference type="STRING" id="568069.A0A1J1IC58"/>
<feature type="region of interest" description="Disordered" evidence="14">
    <location>
        <begin position="811"/>
        <end position="833"/>
    </location>
</feature>
<dbReference type="InterPro" id="IPR011990">
    <property type="entry name" value="TPR-like_helical_dom_sf"/>
</dbReference>
<evidence type="ECO:0000259" key="15">
    <source>
        <dbReference type="Pfam" id="PF06333"/>
    </source>
</evidence>
<feature type="compositionally biased region" description="Polar residues" evidence="14">
    <location>
        <begin position="2562"/>
        <end position="2572"/>
    </location>
</feature>
<dbReference type="Pfam" id="PF13181">
    <property type="entry name" value="TPR_8"/>
    <property type="match status" value="1"/>
</dbReference>
<dbReference type="InterPro" id="IPR041285">
    <property type="entry name" value="MID_MedPIWI"/>
</dbReference>
<feature type="region of interest" description="Disordered" evidence="14">
    <location>
        <begin position="1306"/>
        <end position="1334"/>
    </location>
</feature>
<evidence type="ECO:0000256" key="14">
    <source>
        <dbReference type="SAM" id="MobiDB-lite"/>
    </source>
</evidence>
<evidence type="ECO:0000256" key="8">
    <source>
        <dbReference type="ARBA" id="ARBA00023159"/>
    </source>
</evidence>
<feature type="compositionally biased region" description="Low complexity" evidence="14">
    <location>
        <begin position="1323"/>
        <end position="1333"/>
    </location>
</feature>
<dbReference type="Proteomes" id="UP000183832">
    <property type="component" value="Unassembled WGS sequence"/>
</dbReference>
<evidence type="ECO:0000256" key="2">
    <source>
        <dbReference type="ARBA" id="ARBA00009354"/>
    </source>
</evidence>
<feature type="repeat" description="TPR" evidence="12">
    <location>
        <begin position="743"/>
        <end position="776"/>
    </location>
</feature>
<keyword evidence="7 13" id="KW-0805">Transcription regulation</keyword>
<feature type="compositionally biased region" description="Low complexity" evidence="14">
    <location>
        <begin position="1439"/>
        <end position="1450"/>
    </location>
</feature>
<evidence type="ECO:0000313" key="18">
    <source>
        <dbReference type="Proteomes" id="UP000183832"/>
    </source>
</evidence>
<dbReference type="GO" id="GO:0016592">
    <property type="term" value="C:mediator complex"/>
    <property type="evidence" value="ECO:0007669"/>
    <property type="project" value="InterPro"/>
</dbReference>
<feature type="domain" description="Mediator complex subunit Med13 C-terminal" evidence="15">
    <location>
        <begin position="2707"/>
        <end position="3128"/>
    </location>
</feature>
<feature type="region of interest" description="Disordered" evidence="14">
    <location>
        <begin position="1642"/>
        <end position="1720"/>
    </location>
</feature>
<evidence type="ECO:0000313" key="17">
    <source>
        <dbReference type="EMBL" id="CRK97338.1"/>
    </source>
</evidence>
<feature type="compositionally biased region" description="Polar residues" evidence="14">
    <location>
        <begin position="1521"/>
        <end position="1531"/>
    </location>
</feature>
<keyword evidence="9 13" id="KW-0804">Transcription</keyword>
<dbReference type="PANTHER" id="PTHR48249:SF3">
    <property type="entry name" value="MEDIATOR OF RNA POLYMERASE II TRANSCRIPTION SUBUNIT 13"/>
    <property type="match status" value="1"/>
</dbReference>
<dbReference type="EMBL" id="CVRI01000047">
    <property type="protein sequence ID" value="CRK97338.1"/>
    <property type="molecule type" value="Genomic_DNA"/>
</dbReference>
<feature type="compositionally biased region" description="Low complexity" evidence="14">
    <location>
        <begin position="821"/>
        <end position="831"/>
    </location>
</feature>
<accession>A0A1J1IC58</accession>
<dbReference type="FunFam" id="1.25.40.10:FF:000018">
    <property type="entry name" value="Cell division cycle protein 27 homolog B"/>
    <property type="match status" value="1"/>
</dbReference>
<feature type="compositionally biased region" description="Low complexity" evidence="14">
    <location>
        <begin position="1503"/>
        <end position="1515"/>
    </location>
</feature>
<dbReference type="Pfam" id="PF18296">
    <property type="entry name" value="MID_MedPIWI"/>
    <property type="match status" value="1"/>
</dbReference>
<feature type="repeat" description="TPR" evidence="12">
    <location>
        <begin position="641"/>
        <end position="674"/>
    </location>
</feature>
<evidence type="ECO:0000256" key="12">
    <source>
        <dbReference type="PROSITE-ProRule" id="PRU00339"/>
    </source>
</evidence>
<keyword evidence="10 13" id="KW-0539">Nucleus</keyword>
<feature type="compositionally biased region" description="Low complexity" evidence="14">
    <location>
        <begin position="2525"/>
        <end position="2542"/>
    </location>
</feature>
<keyword evidence="18" id="KW-1185">Reference proteome</keyword>
<dbReference type="OrthoDB" id="103819at2759"/>
<evidence type="ECO:0000256" key="9">
    <source>
        <dbReference type="ARBA" id="ARBA00023163"/>
    </source>
</evidence>
<evidence type="ECO:0000259" key="16">
    <source>
        <dbReference type="Pfam" id="PF18296"/>
    </source>
</evidence>
<feature type="region of interest" description="Disordered" evidence="14">
    <location>
        <begin position="1947"/>
        <end position="2028"/>
    </location>
</feature>
<feature type="compositionally biased region" description="Polar residues" evidence="14">
    <location>
        <begin position="1306"/>
        <end position="1322"/>
    </location>
</feature>
<feature type="compositionally biased region" description="Low complexity" evidence="14">
    <location>
        <begin position="1405"/>
        <end position="1417"/>
    </location>
</feature>
<comment type="function">
    <text evidence="13">Component of the Mediator complex, a coactivator involved in regulated transcription of nearly all RNA polymerase II-dependent genes. Mediator functions as a bridge to convey information from gene-specific regulatory proteins to the basal RNA polymerase II transcription machinery. Mediator is recruited to promoters by direct interactions with regulatory proteins and serves as a scaffold for the assembly of a functional preinitiation complex with RNA polymerase II and the general transcription factors.</text>
</comment>
<comment type="similarity">
    <text evidence="2 13">Belongs to the Mediator complex subunit 13 family.</text>
</comment>
<keyword evidence="6 12" id="KW-0802">TPR repeat</keyword>
<dbReference type="SUPFAM" id="SSF48452">
    <property type="entry name" value="TPR-like"/>
    <property type="match status" value="2"/>
</dbReference>
<keyword evidence="8 13" id="KW-0010">Activator</keyword>
<reference evidence="17 18" key="1">
    <citation type="submission" date="2015-04" db="EMBL/GenBank/DDBJ databases">
        <authorList>
            <person name="Syromyatnikov M.Y."/>
            <person name="Popov V.N."/>
        </authorList>
    </citation>
    <scope>NUCLEOTIDE SEQUENCE [LARGE SCALE GENOMIC DNA]</scope>
</reference>
<feature type="compositionally biased region" description="Low complexity" evidence="14">
    <location>
        <begin position="2006"/>
        <end position="2023"/>
    </location>
</feature>
<dbReference type="PANTHER" id="PTHR48249">
    <property type="entry name" value="MEDIATOR OF RNA POLYMERASE II TRANSCRIPTION SUBUNIT 13"/>
    <property type="match status" value="1"/>
</dbReference>
<feature type="repeat" description="TPR" evidence="12">
    <location>
        <begin position="675"/>
        <end position="708"/>
    </location>
</feature>
<dbReference type="InterPro" id="IPR019734">
    <property type="entry name" value="TPR_rpt"/>
</dbReference>
<feature type="compositionally biased region" description="Low complexity" evidence="14">
    <location>
        <begin position="1642"/>
        <end position="1652"/>
    </location>
</feature>
<feature type="region of interest" description="Disordered" evidence="14">
    <location>
        <begin position="2495"/>
        <end position="2572"/>
    </location>
</feature>
<feature type="compositionally biased region" description="Polar residues" evidence="14">
    <location>
        <begin position="414"/>
        <end position="429"/>
    </location>
</feature>
<dbReference type="InterPro" id="IPR051139">
    <property type="entry name" value="Mediator_complx_sub13"/>
</dbReference>
<evidence type="ECO:0000256" key="6">
    <source>
        <dbReference type="ARBA" id="ARBA00022803"/>
    </source>
</evidence>
<dbReference type="PROSITE" id="PS50005">
    <property type="entry name" value="TPR"/>
    <property type="match status" value="5"/>
</dbReference>
<dbReference type="Pfam" id="PF06333">
    <property type="entry name" value="Med13_C"/>
    <property type="match status" value="1"/>
</dbReference>
<feature type="compositionally biased region" description="Polar residues" evidence="14">
    <location>
        <begin position="1671"/>
        <end position="1681"/>
    </location>
</feature>
<organism evidence="17 18">
    <name type="scientific">Clunio marinus</name>
    <dbReference type="NCBI Taxonomy" id="568069"/>
    <lineage>
        <taxon>Eukaryota</taxon>
        <taxon>Metazoa</taxon>
        <taxon>Ecdysozoa</taxon>
        <taxon>Arthropoda</taxon>
        <taxon>Hexapoda</taxon>
        <taxon>Insecta</taxon>
        <taxon>Pterygota</taxon>
        <taxon>Neoptera</taxon>
        <taxon>Endopterygota</taxon>
        <taxon>Diptera</taxon>
        <taxon>Nematocera</taxon>
        <taxon>Chironomoidea</taxon>
        <taxon>Chironomidae</taxon>
        <taxon>Clunio</taxon>
    </lineage>
</organism>
<evidence type="ECO:0000256" key="3">
    <source>
        <dbReference type="ARBA" id="ARBA00019618"/>
    </source>
</evidence>
<feature type="compositionally biased region" description="Polar residues" evidence="14">
    <location>
        <begin position="1987"/>
        <end position="1996"/>
    </location>
</feature>
<proteinExistence type="inferred from homology"/>
<feature type="region of interest" description="Disordered" evidence="14">
    <location>
        <begin position="1367"/>
        <end position="1531"/>
    </location>
</feature>
<evidence type="ECO:0000256" key="11">
    <source>
        <dbReference type="ARBA" id="ARBA00038210"/>
    </source>
</evidence>
<dbReference type="InterPro" id="IPR009401">
    <property type="entry name" value="Med13_C"/>
</dbReference>
<dbReference type="SMART" id="SM00028">
    <property type="entry name" value="TPR"/>
    <property type="match status" value="7"/>
</dbReference>
<evidence type="ECO:0000256" key="7">
    <source>
        <dbReference type="ARBA" id="ARBA00023015"/>
    </source>
</evidence>
<gene>
    <name evidence="17" type="ORF">CLUMA_CG010730</name>
</gene>
<dbReference type="GO" id="GO:0045944">
    <property type="term" value="P:positive regulation of transcription by RNA polymerase II"/>
    <property type="evidence" value="ECO:0007669"/>
    <property type="project" value="TreeGrafter"/>
</dbReference>
<dbReference type="GO" id="GO:0003713">
    <property type="term" value="F:transcription coactivator activity"/>
    <property type="evidence" value="ECO:0007669"/>
    <property type="project" value="TreeGrafter"/>
</dbReference>
<dbReference type="Gene3D" id="1.25.40.10">
    <property type="entry name" value="Tetratricopeptide repeat domain"/>
    <property type="match status" value="4"/>
</dbReference>
<protein>
    <recommendedName>
        <fullName evidence="3 13">Mediator of RNA polymerase II transcription subunit 13</fullName>
    </recommendedName>
</protein>
<name>A0A1J1IC58_9DIPT</name>
<feature type="region of interest" description="Disordered" evidence="14">
    <location>
        <begin position="2132"/>
        <end position="2153"/>
    </location>
</feature>
<feature type="domain" description="MID" evidence="16">
    <location>
        <begin position="2381"/>
        <end position="2669"/>
    </location>
</feature>
<keyword evidence="4 13" id="KW-0678">Repressor</keyword>
<feature type="region of interest" description="Disordered" evidence="14">
    <location>
        <begin position="2964"/>
        <end position="3002"/>
    </location>
</feature>
<feature type="compositionally biased region" description="Polar residues" evidence="14">
    <location>
        <begin position="385"/>
        <end position="395"/>
    </location>
</feature>
<feature type="repeat" description="TPR" evidence="12">
    <location>
        <begin position="607"/>
        <end position="640"/>
    </location>
</feature>
<evidence type="ECO:0000256" key="10">
    <source>
        <dbReference type="ARBA" id="ARBA00023242"/>
    </source>
</evidence>
<keyword evidence="5" id="KW-0677">Repeat</keyword>
<evidence type="ECO:0000256" key="13">
    <source>
        <dbReference type="RuleBase" id="RU364134"/>
    </source>
</evidence>
<sequence length="3139" mass="354958">MLIQEPVQVAIWTNLNFYAYEDATFLAERLCSEIETDESLFLLATCYYRSGRTNEAYWLLSTKGAQTQKSKFLLAKCAYELKHYSEAESVLCQNKSPKTISDLDEICKEFGELSGFVMQLLSKICKQTERAAMANECCRASLKQNPFLWNSFVDLCNRGERPNPKEIFQIRNDELLSQLERQLWSNPSPEFHLYDKNVSIHEQQQQPPPTCVITPNNANIEKFEVDVEDTPLMENLNQTSLTSQPRIHEQTPYRKQFKYLQSNMIPITPSFGVLPLNSPFDSLKQTTLFLTPSPPLTTQQQTQQQQQQIIDCEKNNSNKKIRGNLNSLVTRKEIATPLQQTKPVVLNQSSNITPNRTQFMQQQQQDQRYPSVRRSSRIFSNYSVKENNKSPNLNKFVQPRSPPSKKANKRVSKSSKTTLNELNEKNNMLSEKERSETITSAQLINDMSYLQQSNHIASLKRQSADGLLQLLQELGQAYMHIQHYEMNEAVNVLESNIPTRHFNSSWVQSMIALIHHENREYEEAVKIFTVIHKREPFRLQFMEIYSTDLWHLQKDALLSMLTQDMIQHNKTSAITWCVAGNCYSALKEHDTAIKFFNRAIQVDPDFPYSYTLLGHELVVTEELEKALGCYRKAILKDPRHYNAWFGIGTIYSKQERFQLAEIHYRHALKINRKNSVILVHIGVMQFYLHKPEHAIQTLTEGIKLEPNNPLCKFHRASMNFSIGKLQEALSELEELKQIVPKESVVYYLIGKIHKQLGNIDLALMHFSWATDLDPKGANNQIKDKFDSVIRSHQQPEQSEGIPLREDFVEDDDVSDDEAAPGNDNDNNNSSGTIEESDITMTHQNHQTNGASLEDCHTNFFALADLCGIKWKKLVLNERPLSTGDPLDDPVLRSYTKCLAKDILCVWRRVSQHKNDLDQTGGLGMFDISQIGCTSVIHPPLSLTAAKELWIFWYGEEPDLTDLVSPELLKSPDSLEQGSWESGLSYECRSLLFKALHNLIERCLLSRDILRLGKWFVQPSLEKNAGKSSAHLSFSFAFFVHGESTVCASMDIREHPPVRPLTEEYLNEVIKNSQQTESCSLNDDNDKEDFNDINHNVSVQSVILAPFGLSAVLTGNKSENYEQYTEKIVNDWNNFYPMKKLDGDNSSSNMPQLVEVISGGIKMLYPSKYVLVTDILSRNKKDNCISENNKKIINSSETKSSYRCSEIDKDCIESSVLNFCDGIQKTASGVLPERAWQDSIMNPAYTNASVKSEQEKIEMQSENNIENSINAANGIEKSDPTTWNFVEPNHKSNCLCTRCKNVENHGSFSSLKTPGNSSSISGKSNFRNNSNRNRTPFHKRYKKLLHFDDDHKTNHKIFVTYECRSSSDSSLSKSKERFSNQPSTSSKFNIRSSVKQSSGGSGSNGGNASQTQNSNNTNEVQQMSIGSDGSIQSPMHHNLSSVHSQPSSVPVNEQNILSPIPPSDVSPPSMTPSLENNIDQKPDIQSLNNFDKTTDNSQTNHQANNNDGGSIDNGNNTKIDFKSNNNSKQKLTDTNNKENICLKRPALKVQDCEDISEEDHSISQSLYDYSTWDAWMNHPIKRFKPDDLDRNRSNNKSSTKYDLYAGQTCSESSSVLPNLVQQIQNLNESGKIDDAKNNLNNNCGKDNRNVNGGNCVGGGSGGVDNDPDKNSNSENLFTSEGLQPSYADLNKIFDNSDDNSNDDHLVDNTPPGSNKSIGCHPADMEVPGGVCGNISDSLMESIDMMPSTKSDSYHNLGSPHEEPIDDWSFVFKPPKKSTIVGASKYAPLDNLLSQTLPPINLPSNCNYKPSWIKQKEQDEVRKKQQQLQADNNGSLMIKKEIINPPPLPEPPSIEIKKEVMSPMNVKMMASSPYGGVKNIKTENVGSTIINKLLTQGPTPPPNVFKSSIHSSMGSPSPANLQTNNYISPYPPMSHQDSIFRKTMVGIGMPMSSSHHSQPPPPYDVAIHSPSLNSNLNSISSNNDENKQKILSNNNNIKGNHPHHPQHHFMTQQQQQHQLQQHQQQSLNGQKTPEANSLLVNVLLYDTSLNIFRDHNFDSCTICVCNAGPKCVGNIRGLDSGLYLSLAASCHFNENLTTIVERYEHEITGMAKDPSNFKKRSLLSLLLKQRQQNKFNQHQNDDDSKQQQQNDSTMKEMKEISIANLSPIFDLLRNQCTLFHNSSNSVQRAIKHLNQEKYSPIIANKHVNILEYIDAFDIVTLALEQGRYVFERFDGYNNRQLYIPNQQQQQKNNNNQVVEKQSTSLLSQQQQQQAISVHKWPYLNAAGPKSNQDIIRVMKSMQVLLQKAFNQNGTTGLWDAPYAVRGPLTWREFHRLAGRGIGQCEPQPVPSVVVGHDKEWLCVSPYALQFWDKLLLEPYSHPRDIAYIVVSPDNHFITSRVKMFFKELSTTYEMCRLGRHQPVKEWEGILRVGKSVVKQENNNFDDDWLQSSLDSNKLNELLRLYGIAFQQSLVGFLSKIPYDKTLLNPPENCYNNHNSYKDHHHHHSHQRPSSLSSPMLPPHTPDSSMSANGSNNNNNNMSSMSHHDKGPNTPKSDQDDTKENLNNSTSTSEIMSQQLDQLANPPHIVLYIVEPFTSGTDSTSLERVACLSLLKYYSNVLSSIPESVKTNISVQIIAQESILELGRNRDINRWSDHMRNLALNVFTQSHRYLSHSNSVKSLTGFGTAANAEAFMKTKDEKNKAPVKLYTPPYILSTRNAKSENVENFGQSGIEQQCSSIMYCCYCLSEDQSMLLAVLTDERGEFLENCTINIDVPNRKRRKKTSARRIALQKLMDFILGVMSQTVKPWRLVIGRIGRIGHGELKGWSWLLSKPNLVKASKYLKDICKQCSVMYPQSVPSIWSACLVTLEPDSNFRVMPDQFTPDERFSQRSTQSPLSTPQDVSCTHILVFPTSAILQSSQATFHEQHLENALDFGEDFIIDDTDDVDEDINGIQHLFDEWNESAVGIPQASPTRDSHRGSPLTLDENKSRQSPGMTDNQTGQSRNIYSMPEAEEVGQLLQQPLALGYLVSTAPTGRMPSWFWACCPHLESVCPVFLKTALHIHSPSIHKENDDIYYKEQSSKIEHPLDSNTTADVLRYVLEGYNVLSWLAMDSNTHDRLSCLPIHVQMLMQLYHLHTALA</sequence>
<feature type="compositionally biased region" description="Polar residues" evidence="14">
    <location>
        <begin position="2989"/>
        <end position="3002"/>
    </location>
</feature>
<dbReference type="Pfam" id="PF00515">
    <property type="entry name" value="TPR_1"/>
    <property type="match status" value="1"/>
</dbReference>
<feature type="compositionally biased region" description="Basic and acidic residues" evidence="14">
    <location>
        <begin position="2543"/>
        <end position="2561"/>
    </location>
</feature>